<keyword evidence="7" id="KW-1185">Reference proteome</keyword>
<dbReference type="InterPro" id="IPR011057">
    <property type="entry name" value="Mss4-like_sf"/>
</dbReference>
<keyword evidence="3" id="KW-0862">Zinc</keyword>
<dbReference type="GO" id="GO:0046872">
    <property type="term" value="F:metal ion binding"/>
    <property type="evidence" value="ECO:0007669"/>
    <property type="project" value="UniProtKB-KW"/>
</dbReference>
<dbReference type="PANTHER" id="PTHR33337:SF30">
    <property type="entry name" value="DUF636 DOMAIN PROTEIN (AFU_ORTHOLOGUE AFUA_1G03180)"/>
    <property type="match status" value="1"/>
</dbReference>
<evidence type="ECO:0000256" key="1">
    <source>
        <dbReference type="ARBA" id="ARBA00005495"/>
    </source>
</evidence>
<dbReference type="InterPro" id="IPR006913">
    <property type="entry name" value="CENP-V/GFA"/>
</dbReference>
<evidence type="ECO:0000256" key="3">
    <source>
        <dbReference type="ARBA" id="ARBA00022833"/>
    </source>
</evidence>
<gene>
    <name evidence="6" type="ORF">A1Q2_00050</name>
</gene>
<dbReference type="GO" id="GO:0016846">
    <property type="term" value="F:carbon-sulfur lyase activity"/>
    <property type="evidence" value="ECO:0007669"/>
    <property type="project" value="InterPro"/>
</dbReference>
<evidence type="ECO:0000256" key="2">
    <source>
        <dbReference type="ARBA" id="ARBA00022723"/>
    </source>
</evidence>
<dbReference type="Gene3D" id="3.90.1590.10">
    <property type="entry name" value="glutathione-dependent formaldehyde- activating enzyme (gfa)"/>
    <property type="match status" value="1"/>
</dbReference>
<comment type="caution">
    <text evidence="6">The sequence shown here is derived from an EMBL/GenBank/DDBJ whole genome shotgun (WGS) entry which is preliminary data.</text>
</comment>
<dbReference type="STRING" id="1220162.K1WA77"/>
<name>K1WA77_TRIAC</name>
<dbReference type="PANTHER" id="PTHR33337">
    <property type="entry name" value="GFA DOMAIN-CONTAINING PROTEIN"/>
    <property type="match status" value="1"/>
</dbReference>
<proteinExistence type="inferred from homology"/>
<protein>
    <recommendedName>
        <fullName evidence="5">CENP-V/GFA domain-containing protein</fullName>
    </recommendedName>
</protein>
<dbReference type="eggNOG" id="ENOG502RSB6">
    <property type="taxonomic scope" value="Eukaryota"/>
</dbReference>
<dbReference type="InParanoid" id="K1WA77"/>
<dbReference type="EMBL" id="AMBO01000043">
    <property type="protein sequence ID" value="EKD05658.1"/>
    <property type="molecule type" value="Genomic_DNA"/>
</dbReference>
<evidence type="ECO:0000313" key="6">
    <source>
        <dbReference type="EMBL" id="EKD05658.1"/>
    </source>
</evidence>
<feature type="domain" description="CENP-V/GFA" evidence="5">
    <location>
        <begin position="2"/>
        <end position="115"/>
    </location>
</feature>
<evidence type="ECO:0000259" key="5">
    <source>
        <dbReference type="PROSITE" id="PS51891"/>
    </source>
</evidence>
<dbReference type="HOGENOM" id="CLU_055491_3_6_1"/>
<dbReference type="PROSITE" id="PS51891">
    <property type="entry name" value="CENP_V_GFA"/>
    <property type="match status" value="1"/>
</dbReference>
<keyword evidence="2" id="KW-0479">Metal-binding</keyword>
<accession>K1WA77</accession>
<organism evidence="6 7">
    <name type="scientific">Trichosporon asahii var. asahii (strain CBS 8904)</name>
    <name type="common">Yeast</name>
    <dbReference type="NCBI Taxonomy" id="1220162"/>
    <lineage>
        <taxon>Eukaryota</taxon>
        <taxon>Fungi</taxon>
        <taxon>Dikarya</taxon>
        <taxon>Basidiomycota</taxon>
        <taxon>Agaricomycotina</taxon>
        <taxon>Tremellomycetes</taxon>
        <taxon>Trichosporonales</taxon>
        <taxon>Trichosporonaceae</taxon>
        <taxon>Trichosporon</taxon>
    </lineage>
</organism>
<dbReference type="Proteomes" id="UP000006757">
    <property type="component" value="Unassembled WGS sequence"/>
</dbReference>
<reference evidence="6 7" key="1">
    <citation type="journal article" date="2012" name="Eukaryot. Cell">
        <title>Genome sequence of the Trichosporon asahii environmental strain CBS 8904.</title>
        <authorList>
            <person name="Yang R.Y."/>
            <person name="Li H.T."/>
            <person name="Zhu H."/>
            <person name="Zhou G.P."/>
            <person name="Wang M."/>
            <person name="Wang L."/>
        </authorList>
    </citation>
    <scope>NUCLEOTIDE SEQUENCE [LARGE SCALE GENOMIC DNA]</scope>
    <source>
        <strain evidence="6 7">CBS 8904</strain>
    </source>
</reference>
<dbReference type="Pfam" id="PF04828">
    <property type="entry name" value="GFA"/>
    <property type="match status" value="1"/>
</dbReference>
<dbReference type="SUPFAM" id="SSF51316">
    <property type="entry name" value="Mss4-like"/>
    <property type="match status" value="1"/>
</dbReference>
<dbReference type="AlphaFoldDB" id="K1WA77"/>
<sequence length="136" mass="14446">MPSGSCLCGKIAFEYTGEPALTALCHCHACQKWCGAAASSNVIVPRDHFKLLRGTPSVYKQPGDSGKLNARHFCGNCGSCLFGELEIMPDVFGIKAGSLDNGAADYKVCNTEFYTESRLSFVKAVDGAAQEPKFGG</sequence>
<evidence type="ECO:0000256" key="4">
    <source>
        <dbReference type="ARBA" id="ARBA00023239"/>
    </source>
</evidence>
<comment type="similarity">
    <text evidence="1">Belongs to the Gfa family.</text>
</comment>
<evidence type="ECO:0000313" key="7">
    <source>
        <dbReference type="Proteomes" id="UP000006757"/>
    </source>
</evidence>
<dbReference type="OMA" id="GSCMCGG"/>
<keyword evidence="4" id="KW-0456">Lyase</keyword>